<feature type="transmembrane region" description="Helical" evidence="12">
    <location>
        <begin position="67"/>
        <end position="90"/>
    </location>
</feature>
<keyword evidence="6" id="KW-0915">Sodium</keyword>
<organism evidence="13 14">
    <name type="scientific">Exaiptasia diaphana</name>
    <name type="common">Tropical sea anemone</name>
    <name type="synonym">Aiptasia pulchella</name>
    <dbReference type="NCBI Taxonomy" id="2652724"/>
    <lineage>
        <taxon>Eukaryota</taxon>
        <taxon>Metazoa</taxon>
        <taxon>Cnidaria</taxon>
        <taxon>Anthozoa</taxon>
        <taxon>Hexacorallia</taxon>
        <taxon>Actiniaria</taxon>
        <taxon>Aiptasiidae</taxon>
        <taxon>Exaiptasia</taxon>
    </lineage>
</organism>
<keyword evidence="2 11" id="KW-0813">Transport</keyword>
<dbReference type="KEGG" id="epa:114575601"/>
<evidence type="ECO:0000256" key="12">
    <source>
        <dbReference type="SAM" id="Phobius"/>
    </source>
</evidence>
<evidence type="ECO:0000256" key="9">
    <source>
        <dbReference type="ARBA" id="ARBA00023201"/>
    </source>
</evidence>
<keyword evidence="4 11" id="KW-0812">Transmembrane</keyword>
<dbReference type="Pfam" id="PF00858">
    <property type="entry name" value="ASC"/>
    <property type="match status" value="1"/>
</dbReference>
<dbReference type="GeneID" id="114575601"/>
<comment type="similarity">
    <text evidence="11">Belongs to the amiloride-sensitive sodium channel (TC 1.A.6) family.</text>
</comment>
<dbReference type="Proteomes" id="UP000887567">
    <property type="component" value="Unplaced"/>
</dbReference>
<keyword evidence="5 12" id="KW-1133">Transmembrane helix</keyword>
<dbReference type="OrthoDB" id="5874059at2759"/>
<dbReference type="Gene3D" id="1.10.287.770">
    <property type="entry name" value="YojJ-like"/>
    <property type="match status" value="1"/>
</dbReference>
<dbReference type="PANTHER" id="PTHR11690">
    <property type="entry name" value="AMILORIDE-SENSITIVE SODIUM CHANNEL-RELATED"/>
    <property type="match status" value="1"/>
</dbReference>
<name>A0A913YQ14_EXADI</name>
<comment type="subcellular location">
    <subcellularLocation>
        <location evidence="1">Membrane</location>
        <topology evidence="1">Multi-pass membrane protein</topology>
    </subcellularLocation>
</comment>
<dbReference type="GO" id="GO:0005886">
    <property type="term" value="C:plasma membrane"/>
    <property type="evidence" value="ECO:0007669"/>
    <property type="project" value="TreeGrafter"/>
</dbReference>
<keyword evidence="14" id="KW-1185">Reference proteome</keyword>
<dbReference type="EnsemblMetazoa" id="XM_028660786.1">
    <property type="protein sequence ID" value="XP_028516587.1"/>
    <property type="gene ID" value="LOC114575601"/>
</dbReference>
<accession>A0A913YQ14</accession>
<evidence type="ECO:0000256" key="11">
    <source>
        <dbReference type="RuleBase" id="RU000679"/>
    </source>
</evidence>
<dbReference type="GO" id="GO:0015280">
    <property type="term" value="F:ligand-gated sodium channel activity"/>
    <property type="evidence" value="ECO:0007669"/>
    <property type="project" value="TreeGrafter"/>
</dbReference>
<evidence type="ECO:0000256" key="5">
    <source>
        <dbReference type="ARBA" id="ARBA00022989"/>
    </source>
</evidence>
<evidence type="ECO:0000313" key="13">
    <source>
        <dbReference type="EnsemblMetazoa" id="XP_028516587.1"/>
    </source>
</evidence>
<evidence type="ECO:0000256" key="3">
    <source>
        <dbReference type="ARBA" id="ARBA00022461"/>
    </source>
</evidence>
<evidence type="ECO:0000313" key="14">
    <source>
        <dbReference type="Proteomes" id="UP000887567"/>
    </source>
</evidence>
<sequence length="110" mass="12983">MSESYWKDYTEMILKKYSTVPQHLTESEFKKNQLIFIIQYEDLYTHKTTERERYSINDFGSDVGGNLGLFLGCSILTFFEIFDLIISYVFGRQKPKNQVEQDEAKNEITS</sequence>
<dbReference type="PANTHER" id="PTHR11690:SF222">
    <property type="entry name" value="AMILORIDE-SENSITIVE SODIUM CHANNEL SUBUNIT GAMMA"/>
    <property type="match status" value="1"/>
</dbReference>
<dbReference type="InterPro" id="IPR001873">
    <property type="entry name" value="ENaC"/>
</dbReference>
<evidence type="ECO:0000256" key="2">
    <source>
        <dbReference type="ARBA" id="ARBA00022448"/>
    </source>
</evidence>
<keyword evidence="7 11" id="KW-0406">Ion transport</keyword>
<evidence type="ECO:0000256" key="8">
    <source>
        <dbReference type="ARBA" id="ARBA00023136"/>
    </source>
</evidence>
<keyword evidence="8 12" id="KW-0472">Membrane</keyword>
<dbReference type="RefSeq" id="XP_028516587.1">
    <property type="nucleotide sequence ID" value="XM_028660786.1"/>
</dbReference>
<evidence type="ECO:0000256" key="10">
    <source>
        <dbReference type="ARBA" id="ARBA00023303"/>
    </source>
</evidence>
<keyword evidence="10 11" id="KW-0407">Ion channel</keyword>
<evidence type="ECO:0000256" key="7">
    <source>
        <dbReference type="ARBA" id="ARBA00023065"/>
    </source>
</evidence>
<keyword evidence="3 11" id="KW-0894">Sodium channel</keyword>
<evidence type="ECO:0000256" key="4">
    <source>
        <dbReference type="ARBA" id="ARBA00022692"/>
    </source>
</evidence>
<evidence type="ECO:0000256" key="6">
    <source>
        <dbReference type="ARBA" id="ARBA00023053"/>
    </source>
</evidence>
<keyword evidence="9 11" id="KW-0739">Sodium transport</keyword>
<protein>
    <submittedName>
        <fullName evidence="13">Uncharacterized protein</fullName>
    </submittedName>
</protein>
<evidence type="ECO:0000256" key="1">
    <source>
        <dbReference type="ARBA" id="ARBA00004141"/>
    </source>
</evidence>
<proteinExistence type="inferred from homology"/>
<dbReference type="AlphaFoldDB" id="A0A913YQ14"/>
<reference evidence="13" key="1">
    <citation type="submission" date="2022-11" db="UniProtKB">
        <authorList>
            <consortium name="EnsemblMetazoa"/>
        </authorList>
    </citation>
    <scope>IDENTIFICATION</scope>
</reference>